<dbReference type="GO" id="GO:0071973">
    <property type="term" value="P:bacterial-type flagellum-dependent cell motility"/>
    <property type="evidence" value="ECO:0007669"/>
    <property type="project" value="InterPro"/>
</dbReference>
<feature type="compositionally biased region" description="Basic and acidic residues" evidence="10">
    <location>
        <begin position="77"/>
        <end position="98"/>
    </location>
</feature>
<keyword evidence="7" id="KW-1005">Bacterial flagellum biogenesis</keyword>
<dbReference type="AlphaFoldDB" id="A0A318GU56"/>
<dbReference type="RefSeq" id="WP_245909650.1">
    <property type="nucleotide sequence ID" value="NZ_QJJS01000029.1"/>
</dbReference>
<keyword evidence="6" id="KW-0963">Cytoplasm</keyword>
<organism evidence="12 13">
    <name type="scientific">Sphaerotilus hippei</name>
    <dbReference type="NCBI Taxonomy" id="744406"/>
    <lineage>
        <taxon>Bacteria</taxon>
        <taxon>Pseudomonadati</taxon>
        <taxon>Pseudomonadota</taxon>
        <taxon>Betaproteobacteria</taxon>
        <taxon>Burkholderiales</taxon>
        <taxon>Sphaerotilaceae</taxon>
        <taxon>Sphaerotilus</taxon>
    </lineage>
</organism>
<comment type="function">
    <text evidence="1">Needed for flagellar regrowth and assembly.</text>
</comment>
<feature type="region of interest" description="Disordered" evidence="10">
    <location>
        <begin position="1"/>
        <end position="31"/>
    </location>
</feature>
<feature type="compositionally biased region" description="Pro residues" evidence="10">
    <location>
        <begin position="60"/>
        <end position="74"/>
    </location>
</feature>
<keyword evidence="12" id="KW-0969">Cilium</keyword>
<dbReference type="GO" id="GO:0005829">
    <property type="term" value="C:cytosol"/>
    <property type="evidence" value="ECO:0007669"/>
    <property type="project" value="TreeGrafter"/>
</dbReference>
<feature type="domain" description="Flagellar assembly protein FliH/Type III secretion system HrpE" evidence="11">
    <location>
        <begin position="139"/>
        <end position="263"/>
    </location>
</feature>
<proteinExistence type="inferred from homology"/>
<keyword evidence="12" id="KW-0282">Flagellum</keyword>
<keyword evidence="13" id="KW-1185">Reference proteome</keyword>
<dbReference type="PRINTS" id="PR01003">
    <property type="entry name" value="FLGFLIH"/>
</dbReference>
<feature type="region of interest" description="Disordered" evidence="10">
    <location>
        <begin position="47"/>
        <end position="98"/>
    </location>
</feature>
<evidence type="ECO:0000256" key="7">
    <source>
        <dbReference type="ARBA" id="ARBA00022795"/>
    </source>
</evidence>
<dbReference type="Pfam" id="PF02108">
    <property type="entry name" value="FliH"/>
    <property type="match status" value="1"/>
</dbReference>
<dbReference type="GO" id="GO:0044781">
    <property type="term" value="P:bacterial-type flagellum organization"/>
    <property type="evidence" value="ECO:0007669"/>
    <property type="project" value="UniProtKB-KW"/>
</dbReference>
<evidence type="ECO:0000256" key="10">
    <source>
        <dbReference type="SAM" id="MobiDB-lite"/>
    </source>
</evidence>
<dbReference type="GO" id="GO:0015031">
    <property type="term" value="P:protein transport"/>
    <property type="evidence" value="ECO:0007669"/>
    <property type="project" value="UniProtKB-KW"/>
</dbReference>
<evidence type="ECO:0000256" key="1">
    <source>
        <dbReference type="ARBA" id="ARBA00003041"/>
    </source>
</evidence>
<protein>
    <recommendedName>
        <fullName evidence="4">Flagellar assembly protein FliH</fullName>
    </recommendedName>
</protein>
<sequence>MTSSSKSRSSRLHEPMPPAPPPTDPAASRAAAYARFIPREELSHFSAWQLGNFGDDPQRKPPLQPQAPPPPAAPDPETLRRQAEQARQQAEREAAESVVREEQARLLALKEARDGGYQDGYRDGLAAMESFKQSHAAQTAAQVAAVIEQMQARLEQVEIDLARRVAGIALDIARQAVRSELDQRPDHVVAVAQEALGVLLVSARHVTVRLHPDDHGLVTQGCAEALSARGARLVADPGIERGGCQVESDVGGVDAQVASRWQRAVAALGRDDPWSIQDDEAIDVPRSEAE</sequence>
<dbReference type="PANTHER" id="PTHR34982">
    <property type="entry name" value="YOP PROTEINS TRANSLOCATION PROTEIN L"/>
    <property type="match status" value="1"/>
</dbReference>
<comment type="similarity">
    <text evidence="3">Belongs to the FliH family.</text>
</comment>
<keyword evidence="5" id="KW-0813">Transport</keyword>
<evidence type="ECO:0000256" key="8">
    <source>
        <dbReference type="ARBA" id="ARBA00022927"/>
    </source>
</evidence>
<keyword evidence="9" id="KW-1006">Bacterial flagellum protein export</keyword>
<evidence type="ECO:0000256" key="9">
    <source>
        <dbReference type="ARBA" id="ARBA00023225"/>
    </source>
</evidence>
<dbReference type="Proteomes" id="UP000247811">
    <property type="component" value="Unassembled WGS sequence"/>
</dbReference>
<dbReference type="InterPro" id="IPR000563">
    <property type="entry name" value="Flag_FliH"/>
</dbReference>
<reference evidence="12 13" key="1">
    <citation type="submission" date="2018-05" db="EMBL/GenBank/DDBJ databases">
        <title>Genomic Encyclopedia of Type Strains, Phase IV (KMG-IV): sequencing the most valuable type-strain genomes for metagenomic binning, comparative biology and taxonomic classification.</title>
        <authorList>
            <person name="Goeker M."/>
        </authorList>
    </citation>
    <scope>NUCLEOTIDE SEQUENCE [LARGE SCALE GENOMIC DNA]</scope>
    <source>
        <strain evidence="12 13">DSM 566</strain>
    </source>
</reference>
<evidence type="ECO:0000256" key="3">
    <source>
        <dbReference type="ARBA" id="ARBA00006602"/>
    </source>
</evidence>
<dbReference type="InterPro" id="IPR018035">
    <property type="entry name" value="Flagellar_FliH/T3SS_HrpE"/>
</dbReference>
<evidence type="ECO:0000256" key="5">
    <source>
        <dbReference type="ARBA" id="ARBA00022448"/>
    </source>
</evidence>
<evidence type="ECO:0000256" key="2">
    <source>
        <dbReference type="ARBA" id="ARBA00004496"/>
    </source>
</evidence>
<comment type="subcellular location">
    <subcellularLocation>
        <location evidence="2">Cytoplasm</location>
    </subcellularLocation>
</comment>
<name>A0A318GU56_9BURK</name>
<dbReference type="GO" id="GO:0003774">
    <property type="term" value="F:cytoskeletal motor activity"/>
    <property type="evidence" value="ECO:0007669"/>
    <property type="project" value="InterPro"/>
</dbReference>
<dbReference type="InterPro" id="IPR051472">
    <property type="entry name" value="T3SS_Stator/FliH"/>
</dbReference>
<gene>
    <name evidence="12" type="ORF">C7444_12915</name>
</gene>
<evidence type="ECO:0000256" key="4">
    <source>
        <dbReference type="ARBA" id="ARBA00016507"/>
    </source>
</evidence>
<keyword evidence="8" id="KW-0653">Protein transport</keyword>
<evidence type="ECO:0000313" key="12">
    <source>
        <dbReference type="EMBL" id="PXW91936.1"/>
    </source>
</evidence>
<comment type="caution">
    <text evidence="12">The sequence shown here is derived from an EMBL/GenBank/DDBJ whole genome shotgun (WGS) entry which is preliminary data.</text>
</comment>
<dbReference type="GO" id="GO:0009288">
    <property type="term" value="C:bacterial-type flagellum"/>
    <property type="evidence" value="ECO:0007669"/>
    <property type="project" value="InterPro"/>
</dbReference>
<keyword evidence="12" id="KW-0966">Cell projection</keyword>
<evidence type="ECO:0000259" key="11">
    <source>
        <dbReference type="Pfam" id="PF02108"/>
    </source>
</evidence>
<dbReference type="EMBL" id="QJJS01000029">
    <property type="protein sequence ID" value="PXW91936.1"/>
    <property type="molecule type" value="Genomic_DNA"/>
</dbReference>
<feature type="compositionally biased region" description="Pro residues" evidence="10">
    <location>
        <begin position="15"/>
        <end position="24"/>
    </location>
</feature>
<evidence type="ECO:0000256" key="6">
    <source>
        <dbReference type="ARBA" id="ARBA00022490"/>
    </source>
</evidence>
<evidence type="ECO:0000313" key="13">
    <source>
        <dbReference type="Proteomes" id="UP000247811"/>
    </source>
</evidence>
<dbReference type="PANTHER" id="PTHR34982:SF1">
    <property type="entry name" value="FLAGELLAR ASSEMBLY PROTEIN FLIH"/>
    <property type="match status" value="1"/>
</dbReference>
<accession>A0A318GU56</accession>